<dbReference type="EMBL" id="LT838272">
    <property type="protein sequence ID" value="SMB98312.1"/>
    <property type="molecule type" value="Genomic_DNA"/>
</dbReference>
<dbReference type="STRING" id="698762.SAMN00808754_2267"/>
<dbReference type="AlphaFoldDB" id="A0A1W1VY49"/>
<sequence>MKIIYHCFGGTHSSIVAAALHLGWLPREHLPSAAEIQAIPYFDQRRRGEEGEIKFLGRDSYGHEIYAVGKRGMGTLLENFLYDLAEALKLPRGELLLLDTTPLVNCWMALGGFLSRRLGLTFLGRPLVTWGVKRAYPSLVSLVETLSPLRVSSFPVELSPREKPSRLLIFTSSRTLALALAAATLYLRVSAGSPLEYLDEYPRENTFWKKKPGQLLFVGEDPYGLKVYATAIGPYFNLLHQIVEGFLSLWGLDKDSVRLIKVDRYASPLTHLGSLLHLPWVFHWGLRRSYSHFSKLISEVKLDAGSKISDNGSEK</sequence>
<proteinExistence type="predicted"/>
<keyword evidence="2" id="KW-1185">Reference proteome</keyword>
<accession>A0A1W1VY49</accession>
<evidence type="ECO:0000313" key="1">
    <source>
        <dbReference type="EMBL" id="SMB98312.1"/>
    </source>
</evidence>
<evidence type="ECO:0000313" key="2">
    <source>
        <dbReference type="Proteomes" id="UP000192569"/>
    </source>
</evidence>
<dbReference type="Pfam" id="PF11385">
    <property type="entry name" value="DUF3189"/>
    <property type="match status" value="2"/>
</dbReference>
<gene>
    <name evidence="1" type="ORF">SAMN00808754_2267</name>
</gene>
<dbReference type="InterPro" id="IPR021525">
    <property type="entry name" value="DUF3189"/>
</dbReference>
<dbReference type="Proteomes" id="UP000192569">
    <property type="component" value="Chromosome I"/>
</dbReference>
<evidence type="ECO:0008006" key="3">
    <source>
        <dbReference type="Google" id="ProtNLM"/>
    </source>
</evidence>
<reference evidence="1 2" key="1">
    <citation type="submission" date="2017-04" db="EMBL/GenBank/DDBJ databases">
        <authorList>
            <person name="Afonso C.L."/>
            <person name="Miller P.J."/>
            <person name="Scott M.A."/>
            <person name="Spackman E."/>
            <person name="Goraichik I."/>
            <person name="Dimitrov K.M."/>
            <person name="Suarez D.L."/>
            <person name="Swayne D.E."/>
        </authorList>
    </citation>
    <scope>NUCLEOTIDE SEQUENCE [LARGE SCALE GENOMIC DNA]</scope>
    <source>
        <strain evidence="1 2">ToBE</strain>
    </source>
</reference>
<organism evidence="1 2">
    <name type="scientific">Thermanaeromonas toyohensis ToBE</name>
    <dbReference type="NCBI Taxonomy" id="698762"/>
    <lineage>
        <taxon>Bacteria</taxon>
        <taxon>Bacillati</taxon>
        <taxon>Bacillota</taxon>
        <taxon>Clostridia</taxon>
        <taxon>Neomoorellales</taxon>
        <taxon>Neomoorellaceae</taxon>
        <taxon>Thermanaeromonas</taxon>
    </lineage>
</organism>
<name>A0A1W1VY49_9FIRM</name>
<protein>
    <recommendedName>
        <fullName evidence="3">DUF3189 domain-containing protein</fullName>
    </recommendedName>
</protein>